<dbReference type="GO" id="GO:0003677">
    <property type="term" value="F:DNA binding"/>
    <property type="evidence" value="ECO:0007669"/>
    <property type="project" value="UniProtKB-KW"/>
</dbReference>
<dbReference type="EMBL" id="SMKY01000187">
    <property type="protein sequence ID" value="TDD73479.1"/>
    <property type="molecule type" value="Genomic_DNA"/>
</dbReference>
<keyword evidence="2" id="KW-0238">DNA-binding</keyword>
<reference evidence="6 7" key="1">
    <citation type="submission" date="2019-03" db="EMBL/GenBank/DDBJ databases">
        <title>Draft genome sequences of novel Actinobacteria.</title>
        <authorList>
            <person name="Sahin N."/>
            <person name="Ay H."/>
            <person name="Saygin H."/>
        </authorList>
    </citation>
    <scope>NUCLEOTIDE SEQUENCE [LARGE SCALE GENOMIC DNA]</scope>
    <source>
        <strain evidence="6 7">DSM 45941</strain>
    </source>
</reference>
<dbReference type="Gene3D" id="1.10.443.10">
    <property type="entry name" value="Intergrase catalytic core"/>
    <property type="match status" value="1"/>
</dbReference>
<comment type="caution">
    <text evidence="6">The sequence shown here is derived from an EMBL/GenBank/DDBJ whole genome shotgun (WGS) entry which is preliminary data.</text>
</comment>
<accession>A0A4R5AP91</accession>
<evidence type="ECO:0000256" key="1">
    <source>
        <dbReference type="ARBA" id="ARBA00022908"/>
    </source>
</evidence>
<evidence type="ECO:0000313" key="7">
    <source>
        <dbReference type="Proteomes" id="UP000295578"/>
    </source>
</evidence>
<name>A0A4R5AP91_9ACTN</name>
<evidence type="ECO:0000256" key="3">
    <source>
        <dbReference type="ARBA" id="ARBA00023172"/>
    </source>
</evidence>
<proteinExistence type="predicted"/>
<dbReference type="AlphaFoldDB" id="A0A4R5AP91"/>
<dbReference type="Proteomes" id="UP000295578">
    <property type="component" value="Unassembled WGS sequence"/>
</dbReference>
<dbReference type="Pfam" id="PF00589">
    <property type="entry name" value="Phage_integrase"/>
    <property type="match status" value="1"/>
</dbReference>
<organism evidence="6 7">
    <name type="scientific">Actinomadura darangshiensis</name>
    <dbReference type="NCBI Taxonomy" id="705336"/>
    <lineage>
        <taxon>Bacteria</taxon>
        <taxon>Bacillati</taxon>
        <taxon>Actinomycetota</taxon>
        <taxon>Actinomycetes</taxon>
        <taxon>Streptosporangiales</taxon>
        <taxon>Thermomonosporaceae</taxon>
        <taxon>Actinomadura</taxon>
    </lineage>
</organism>
<evidence type="ECO:0000256" key="4">
    <source>
        <dbReference type="SAM" id="MobiDB-lite"/>
    </source>
</evidence>
<dbReference type="InterPro" id="IPR050090">
    <property type="entry name" value="Tyrosine_recombinase_XerCD"/>
</dbReference>
<dbReference type="InterPro" id="IPR011010">
    <property type="entry name" value="DNA_brk_join_enz"/>
</dbReference>
<dbReference type="GO" id="GO:0006310">
    <property type="term" value="P:DNA recombination"/>
    <property type="evidence" value="ECO:0007669"/>
    <property type="project" value="UniProtKB-KW"/>
</dbReference>
<keyword evidence="7" id="KW-1185">Reference proteome</keyword>
<gene>
    <name evidence="6" type="ORF">E1293_31220</name>
</gene>
<dbReference type="Gene3D" id="1.10.150.130">
    <property type="match status" value="1"/>
</dbReference>
<dbReference type="SUPFAM" id="SSF56349">
    <property type="entry name" value="DNA breaking-rejoining enzymes"/>
    <property type="match status" value="1"/>
</dbReference>
<dbReference type="InterPro" id="IPR004107">
    <property type="entry name" value="Integrase_SAM-like_N"/>
</dbReference>
<dbReference type="Pfam" id="PF14659">
    <property type="entry name" value="Phage_int_SAM_3"/>
    <property type="match status" value="1"/>
</dbReference>
<dbReference type="PROSITE" id="PS51898">
    <property type="entry name" value="TYR_RECOMBINASE"/>
    <property type="match status" value="1"/>
</dbReference>
<dbReference type="RefSeq" id="WP_132201076.1">
    <property type="nucleotide sequence ID" value="NZ_SMKY01000187.1"/>
</dbReference>
<dbReference type="InterPro" id="IPR013762">
    <property type="entry name" value="Integrase-like_cat_sf"/>
</dbReference>
<feature type="region of interest" description="Disordered" evidence="4">
    <location>
        <begin position="1"/>
        <end position="30"/>
    </location>
</feature>
<dbReference type="GO" id="GO:0015074">
    <property type="term" value="P:DNA integration"/>
    <property type="evidence" value="ECO:0007669"/>
    <property type="project" value="UniProtKB-KW"/>
</dbReference>
<evidence type="ECO:0000256" key="2">
    <source>
        <dbReference type="ARBA" id="ARBA00023125"/>
    </source>
</evidence>
<keyword evidence="3" id="KW-0233">DNA recombination</keyword>
<sequence>MTTTALATPDEPEDGKRRKNSRRSRANGEGSIYPYRNGYAAYAWVTTPTGERKRKYVYGKTRDIVHDKYVKLLGSAKLGPVATKSPTLAGYLTYWLREVVDPNLAPATAANYDMFVRLYIVPVLGKKRLDKLSVQDVRTWLNGLRDRCQCCAQGKDERRSKDERRCCALGECCEQYASDRTVRDAWTVLRAALNNAVREEILPRNVAALLRVPKPRRRKVKPWSVDEARKFLEAARQRRDPLYPAFVLILVLGLRRGEMLGLRWEDVDLDKAELTVGWQIQRIRGRLLHRETKTESSDAVLPLPDICATALAERDENQAAVRDTAGEEWTELGLVFTTRTGQPIEPRNFNRSFTTACRKAGVRLIPVHATRKTCASLLVAMDVHPRVAMQILRHSQISVTMNVYSEVSSDATRKALKRLGKSLDSPREGS</sequence>
<evidence type="ECO:0000259" key="5">
    <source>
        <dbReference type="PROSITE" id="PS51898"/>
    </source>
</evidence>
<dbReference type="CDD" id="cd01189">
    <property type="entry name" value="INT_ICEBs1_C_like"/>
    <property type="match status" value="1"/>
</dbReference>
<evidence type="ECO:0000313" key="6">
    <source>
        <dbReference type="EMBL" id="TDD73479.1"/>
    </source>
</evidence>
<dbReference type="PANTHER" id="PTHR30349:SF91">
    <property type="entry name" value="INTA PROTEIN"/>
    <property type="match status" value="1"/>
</dbReference>
<feature type="domain" description="Tyr recombinase" evidence="5">
    <location>
        <begin position="218"/>
        <end position="417"/>
    </location>
</feature>
<protein>
    <submittedName>
        <fullName evidence="6">Site-specific integrase</fullName>
    </submittedName>
</protein>
<dbReference type="PANTHER" id="PTHR30349">
    <property type="entry name" value="PHAGE INTEGRASE-RELATED"/>
    <property type="match status" value="1"/>
</dbReference>
<dbReference type="InterPro" id="IPR010998">
    <property type="entry name" value="Integrase_recombinase_N"/>
</dbReference>
<dbReference type="OrthoDB" id="3175606at2"/>
<dbReference type="InterPro" id="IPR002104">
    <property type="entry name" value="Integrase_catalytic"/>
</dbReference>
<keyword evidence="1" id="KW-0229">DNA integration</keyword>